<proteinExistence type="predicted"/>
<dbReference type="PANTHER" id="PTHR31836:SF27">
    <property type="entry name" value="RLPA-LIKE PROTEIN DOUBLE-PSI BETA-BARREL DOMAIN-CONTAINING PROTEIN"/>
    <property type="match status" value="1"/>
</dbReference>
<dbReference type="Pfam" id="PF03330">
    <property type="entry name" value="DPBB_1"/>
    <property type="match status" value="1"/>
</dbReference>
<keyword evidence="1" id="KW-0732">Signal</keyword>
<organism evidence="4 5">
    <name type="scientific">Aspergillus fumigatus</name>
    <name type="common">Neosartorya fumigata</name>
    <dbReference type="NCBI Taxonomy" id="746128"/>
    <lineage>
        <taxon>Eukaryota</taxon>
        <taxon>Fungi</taxon>
        <taxon>Dikarya</taxon>
        <taxon>Ascomycota</taxon>
        <taxon>Pezizomycotina</taxon>
        <taxon>Eurotiomycetes</taxon>
        <taxon>Eurotiomycetidae</taxon>
        <taxon>Eurotiales</taxon>
        <taxon>Aspergillaceae</taxon>
        <taxon>Aspergillus</taxon>
        <taxon>Aspergillus subgen. Fumigati</taxon>
    </lineage>
</organism>
<dbReference type="Proteomes" id="UP000813423">
    <property type="component" value="Unassembled WGS sequence"/>
</dbReference>
<dbReference type="InterPro" id="IPR009009">
    <property type="entry name" value="RlpA-like_DPBB"/>
</dbReference>
<keyword evidence="2" id="KW-0472">Membrane</keyword>
<feature type="domain" description="RlpA-like protein double-psi beta-barrel" evidence="3">
    <location>
        <begin position="188"/>
        <end position="233"/>
    </location>
</feature>
<dbReference type="InterPro" id="IPR036908">
    <property type="entry name" value="RlpA-like_sf"/>
</dbReference>
<comment type="caution">
    <text evidence="4">The sequence shown here is derived from an EMBL/GenBank/DDBJ whole genome shotgun (WGS) entry which is preliminary data.</text>
</comment>
<dbReference type="SUPFAM" id="SSF50685">
    <property type="entry name" value="Barwin-like endoglucanases"/>
    <property type="match status" value="1"/>
</dbReference>
<dbReference type="EMBL" id="JAIBSC010000003">
    <property type="protein sequence ID" value="KAH1911166.1"/>
    <property type="molecule type" value="Genomic_DNA"/>
</dbReference>
<dbReference type="Gene3D" id="2.40.40.10">
    <property type="entry name" value="RlpA-like domain"/>
    <property type="match status" value="1"/>
</dbReference>
<evidence type="ECO:0000256" key="1">
    <source>
        <dbReference type="ARBA" id="ARBA00022729"/>
    </source>
</evidence>
<keyword evidence="2" id="KW-0812">Transmembrane</keyword>
<reference evidence="4" key="1">
    <citation type="submission" date="2021-08" db="EMBL/GenBank/DDBJ databases">
        <title>Global Aspergillus fumigatus from environmental and clinical sources.</title>
        <authorList>
            <person name="Barber A."/>
            <person name="Sae-Ong T."/>
        </authorList>
    </citation>
    <scope>NUCLEOTIDE SEQUENCE</scope>
    <source>
        <strain evidence="4">NRZ-2016-071</strain>
    </source>
</reference>
<evidence type="ECO:0000256" key="2">
    <source>
        <dbReference type="SAM" id="Phobius"/>
    </source>
</evidence>
<feature type="transmembrane region" description="Helical" evidence="2">
    <location>
        <begin position="94"/>
        <end position="117"/>
    </location>
</feature>
<dbReference type="PANTHER" id="PTHR31836">
    <property type="match status" value="1"/>
</dbReference>
<dbReference type="InterPro" id="IPR051477">
    <property type="entry name" value="Expansin_CellWall"/>
</dbReference>
<dbReference type="CDD" id="cd22191">
    <property type="entry name" value="DPBB_RlpA_EXP_N-like"/>
    <property type="match status" value="1"/>
</dbReference>
<sequence length="247" mass="26263">MTGFDLKNPMKESVNVSVMSTDVEKPPPQLCQDASHLPFAAVPKRKPVPVGATKASSDAQAAIATKEPSAYLPTKGAWWNLNRNWQQFSRKKRVVIAAIAVAVVCLLALVIGLAVGLTRGKGHPNLPLPTSHGGPYSGDLTYYNPGLGSCGITSTDSDMICAVSHVLFDAASTGSNPNANPLCGLELRLRRGESSVDVKIVDRCVGCKAKDLDVSPAVFQKLADMDLGRVTVEWSWLEDSPVALLPS</sequence>
<evidence type="ECO:0000313" key="4">
    <source>
        <dbReference type="EMBL" id="KAH1911166.1"/>
    </source>
</evidence>
<evidence type="ECO:0000259" key="3">
    <source>
        <dbReference type="Pfam" id="PF03330"/>
    </source>
</evidence>
<evidence type="ECO:0000313" key="5">
    <source>
        <dbReference type="Proteomes" id="UP000813423"/>
    </source>
</evidence>
<dbReference type="AlphaFoldDB" id="A0A229WC88"/>
<accession>A0A229WC88</accession>
<dbReference type="OMA" id="CQDASHL"/>
<name>A0A229WC88_ASPFM</name>
<gene>
    <name evidence="4" type="ORF">KXV57_004566</name>
</gene>
<protein>
    <recommendedName>
        <fullName evidence="3">RlpA-like protein double-psi beta-barrel domain-containing protein</fullName>
    </recommendedName>
</protein>
<keyword evidence="2" id="KW-1133">Transmembrane helix</keyword>